<sequence length="471" mass="57015">MELIETNIINEVENKKEGVGFLVNLYKKTYGSEIFGKNPQIFIYKNVKYILFQCIKNNKKCMAITKYNEYRPTFLRIKNDIEQKNEKNWAILIKNDEIYFIQKLYPLTILYLKKIQIYEEYSYCNIIYKECENDEEYPKIRAMTEFIPYNNSKSLYISCGITKCFINCPIYCIFFFILNTNTWKFQWHHITECFEIPVYFYKTENYYYLHTNNKNKYKCEFNVINCGQYYSNFSETIIKNLLEMNPNPKENGKSLDQNRYNIIPLKEYYGESYQDLFVLKMTNKKNGVYLEIGSNDPIENNNTFILEKKYGWRGILIEIDSKFKELYKIHRPKSEYVINDACNIDYLKILEKYPKNIDYLQIDLEVTNRSTLNLLEIFDKTVFSSYKFSCITFEHDIYRGDYFETQKKSREIFKKWGYVLIYSNVSNYIDWIGKWCPYEDWYIHPDLIDVNKILYNFSHKNTDLKDFFVSL</sequence>
<proteinExistence type="predicted"/>
<dbReference type="EMBL" id="MN739882">
    <property type="protein sequence ID" value="QHT75816.1"/>
    <property type="molecule type" value="Genomic_DNA"/>
</dbReference>
<name>A0A6C0H6H1_9ZZZZ</name>
<evidence type="ECO:0000313" key="1">
    <source>
        <dbReference type="EMBL" id="QHT75816.1"/>
    </source>
</evidence>
<evidence type="ECO:0008006" key="2">
    <source>
        <dbReference type="Google" id="ProtNLM"/>
    </source>
</evidence>
<organism evidence="1">
    <name type="scientific">viral metagenome</name>
    <dbReference type="NCBI Taxonomy" id="1070528"/>
    <lineage>
        <taxon>unclassified sequences</taxon>
        <taxon>metagenomes</taxon>
        <taxon>organismal metagenomes</taxon>
    </lineage>
</organism>
<protein>
    <recommendedName>
        <fullName evidence="2">Methyltransferase FkbM domain-containing protein</fullName>
    </recommendedName>
</protein>
<reference evidence="1" key="1">
    <citation type="journal article" date="2020" name="Nature">
        <title>Giant virus diversity and host interactions through global metagenomics.</title>
        <authorList>
            <person name="Schulz F."/>
            <person name="Roux S."/>
            <person name="Paez-Espino D."/>
            <person name="Jungbluth S."/>
            <person name="Walsh D.A."/>
            <person name="Denef V.J."/>
            <person name="McMahon K.D."/>
            <person name="Konstantinidis K.T."/>
            <person name="Eloe-Fadrosh E.A."/>
            <person name="Kyrpides N.C."/>
            <person name="Woyke T."/>
        </authorList>
    </citation>
    <scope>NUCLEOTIDE SEQUENCE</scope>
    <source>
        <strain evidence="1">GVMAG-M-3300023179-71</strain>
    </source>
</reference>
<accession>A0A6C0H6H1</accession>
<dbReference type="AlphaFoldDB" id="A0A6C0H6H1"/>